<evidence type="ECO:0000313" key="2">
    <source>
        <dbReference type="EMBL" id="KJL36917.1"/>
    </source>
</evidence>
<dbReference type="PATRIC" id="fig|400772.4.peg.1276"/>
<dbReference type="AlphaFoldDB" id="A0A0F0LUG7"/>
<dbReference type="Gene3D" id="2.40.30.100">
    <property type="entry name" value="AF2212/PG0164-like"/>
    <property type="match status" value="1"/>
</dbReference>
<dbReference type="InterPro" id="IPR015018">
    <property type="entry name" value="DUF1905"/>
</dbReference>
<dbReference type="Proteomes" id="UP000257479">
    <property type="component" value="Unassembled WGS sequence"/>
</dbReference>
<accession>A0A0F0LUG7</accession>
<proteinExistence type="predicted"/>
<dbReference type="InterPro" id="IPR037079">
    <property type="entry name" value="AF2212/PG0164-like_sf"/>
</dbReference>
<reference evidence="2 3" key="1">
    <citation type="submission" date="2015-02" db="EMBL/GenBank/DDBJ databases">
        <title>Draft genome sequences of ten Microbacterium spp. with emphasis on heavy metal contaminated environments.</title>
        <authorList>
            <person name="Corretto E."/>
        </authorList>
    </citation>
    <scope>NUCLEOTIDE SEQUENCE [LARGE SCALE GENOMIC DNA]</scope>
    <source>
        <strain evidence="2 3">DSM 18659</strain>
    </source>
</reference>
<dbReference type="EMBL" id="DMNG01000191">
    <property type="protein sequence ID" value="HAN25114.1"/>
    <property type="molecule type" value="Genomic_DNA"/>
</dbReference>
<protein>
    <submittedName>
        <fullName evidence="1">DUF1905 domain-containing protein</fullName>
    </submittedName>
</protein>
<dbReference type="Proteomes" id="UP000033451">
    <property type="component" value="Unassembled WGS sequence"/>
</dbReference>
<gene>
    <name evidence="1" type="ORF">DCP95_11155</name>
    <name evidence="2" type="ORF">RR49_01252</name>
</gene>
<evidence type="ECO:0000313" key="1">
    <source>
        <dbReference type="EMBL" id="HAN25114.1"/>
    </source>
</evidence>
<dbReference type="SUPFAM" id="SSF141694">
    <property type="entry name" value="AF2212/PG0164-like"/>
    <property type="match status" value="1"/>
</dbReference>
<dbReference type="STRING" id="400772.RR49_01252"/>
<comment type="caution">
    <text evidence="2">The sequence shown here is derived from an EMBL/GenBank/DDBJ whole genome shotgun (WGS) entry which is preliminary data.</text>
</comment>
<reference evidence="1 4" key="2">
    <citation type="journal article" date="2018" name="Nat. Biotechnol.">
        <title>A standardized bacterial taxonomy based on genome phylogeny substantially revises the tree of life.</title>
        <authorList>
            <person name="Parks D.H."/>
            <person name="Chuvochina M."/>
            <person name="Waite D.W."/>
            <person name="Rinke C."/>
            <person name="Skarshewski A."/>
            <person name="Chaumeil P.A."/>
            <person name="Hugenholtz P."/>
        </authorList>
    </citation>
    <scope>NUCLEOTIDE SEQUENCE [LARGE SCALE GENOMIC DNA]</scope>
    <source>
        <strain evidence="1">UBA9152</strain>
    </source>
</reference>
<sequence>MQVEFAADIWRWEARAELWCFVAVPDEISEALHELPGPRAGFGSVPVEVRLAASVWRTSIFPETARGRFVLPLKKAVRQRYGLGVGDRVTVSIETVGI</sequence>
<dbReference type="OrthoDB" id="9808666at2"/>
<dbReference type="Pfam" id="PF08922">
    <property type="entry name" value="DUF1905"/>
    <property type="match status" value="1"/>
</dbReference>
<evidence type="ECO:0000313" key="4">
    <source>
        <dbReference type="Proteomes" id="UP000257479"/>
    </source>
</evidence>
<dbReference type="EMBL" id="JYIY01000070">
    <property type="protein sequence ID" value="KJL36917.1"/>
    <property type="molecule type" value="Genomic_DNA"/>
</dbReference>
<keyword evidence="3" id="KW-1185">Reference proteome</keyword>
<dbReference type="RefSeq" id="WP_045247204.1">
    <property type="nucleotide sequence ID" value="NZ_JYIY01000070.1"/>
</dbReference>
<name>A0A0F0LUG7_9MICO</name>
<evidence type="ECO:0000313" key="3">
    <source>
        <dbReference type="Proteomes" id="UP000033451"/>
    </source>
</evidence>
<organism evidence="2 3">
    <name type="scientific">Microbacterium ginsengisoli</name>
    <dbReference type="NCBI Taxonomy" id="400772"/>
    <lineage>
        <taxon>Bacteria</taxon>
        <taxon>Bacillati</taxon>
        <taxon>Actinomycetota</taxon>
        <taxon>Actinomycetes</taxon>
        <taxon>Micrococcales</taxon>
        <taxon>Microbacteriaceae</taxon>
        <taxon>Microbacterium</taxon>
    </lineage>
</organism>